<dbReference type="Proteomes" id="UP000275137">
    <property type="component" value="Unassembled WGS sequence"/>
</dbReference>
<dbReference type="GO" id="GO:0009306">
    <property type="term" value="P:protein secretion"/>
    <property type="evidence" value="ECO:0007669"/>
    <property type="project" value="InterPro"/>
</dbReference>
<feature type="compositionally biased region" description="Polar residues" evidence="2">
    <location>
        <begin position="229"/>
        <end position="238"/>
    </location>
</feature>
<name>A0A3N0UXW2_9PROT</name>
<dbReference type="PRINTS" id="PR00811">
    <property type="entry name" value="BCTERIALGSPD"/>
</dbReference>
<evidence type="ECO:0000313" key="5">
    <source>
        <dbReference type="EMBL" id="ROH85399.1"/>
    </source>
</evidence>
<feature type="region of interest" description="Disordered" evidence="2">
    <location>
        <begin position="523"/>
        <end position="615"/>
    </location>
</feature>
<feature type="domain" description="Pilus formation protein N-terminal" evidence="4">
    <location>
        <begin position="82"/>
        <end position="151"/>
    </location>
</feature>
<evidence type="ECO:0000256" key="2">
    <source>
        <dbReference type="SAM" id="MobiDB-lite"/>
    </source>
</evidence>
<dbReference type="Pfam" id="PF13629">
    <property type="entry name" value="T2SS-T3SS_pil_N"/>
    <property type="match status" value="1"/>
</dbReference>
<feature type="domain" description="Type II/III secretion system secretin-like" evidence="3">
    <location>
        <begin position="323"/>
        <end position="491"/>
    </location>
</feature>
<feature type="compositionally biased region" description="Low complexity" evidence="2">
    <location>
        <begin position="523"/>
        <end position="536"/>
    </location>
</feature>
<proteinExistence type="inferred from homology"/>
<dbReference type="Pfam" id="PF00263">
    <property type="entry name" value="Secretin"/>
    <property type="match status" value="1"/>
</dbReference>
<dbReference type="InterPro" id="IPR050810">
    <property type="entry name" value="Bact_Secretion_Sys_Channel"/>
</dbReference>
<evidence type="ECO:0000259" key="4">
    <source>
        <dbReference type="Pfam" id="PF13629"/>
    </source>
</evidence>
<feature type="compositionally biased region" description="Low complexity" evidence="2">
    <location>
        <begin position="591"/>
        <end position="603"/>
    </location>
</feature>
<comment type="caution">
    <text evidence="5">The sequence shown here is derived from an EMBL/GenBank/DDBJ whole genome shotgun (WGS) entry which is preliminary data.</text>
</comment>
<sequence>MTVVPLNGGRRHMLQRACLPNASLANASLANASLANASLANARRLNACLLSACTLIWMVLAMPAWAGADDWQSCAGQMRPTEKLALAHGNSHVYQVPGGHAIVGRTLGNPQVLEARLLAPDTVYLLATDVGSTNMLLQLANQQCLNIEVAVGMDAKGLQQSLASIFPNETGVQVSAAADTLVLSGTVQDSITASRIVDLAEAFVRRQVRAVSSGYDESRDPNVADPASSDKNNPMLNQRQPIVRGTRVINLLNVAAPQQVMLEVKIAEVSKSLLDRLGVDLAISNNSGAVAYALLSKFTSGLLGGAIGASRGPDRRVIIEAEKRDGLVKVLAEPNLLAISGQEGSFLAGGRFFIPVGQNNNNGTTTITLEEKEFGVGLKFIPTVLSDGRINIKVSPEVSELSREGIGITAAGLNATSILPLITTRRASTTVQLYDGQSFAIGGLIRNNTTTNIRALPILGEIPILGALFRSTSFQEDKTELLFVITPRLVEATREEIALPTGGVNAPGRAELFLNGKIEGARSPLSSQPVSSQPVPGQTSTAVPAAGQSVPATAPVVDTPVSPAAAPVSPAAAPPGSPPPSHTVEPESADDSTSPPASLPASPRVNPPGSTGEAS</sequence>
<reference evidence="5 6" key="1">
    <citation type="submission" date="2018-10" db="EMBL/GenBank/DDBJ databases">
        <authorList>
            <person name="Chen W.-M."/>
        </authorList>
    </citation>
    <scope>NUCLEOTIDE SEQUENCE [LARGE SCALE GENOMIC DNA]</scope>
    <source>
        <strain evidence="5 6">H-5</strain>
    </source>
</reference>
<accession>A0A3N0UXW2</accession>
<organism evidence="5 6">
    <name type="scientific">Pseudomethylobacillus aquaticus</name>
    <dbReference type="NCBI Taxonomy" id="2676064"/>
    <lineage>
        <taxon>Bacteria</taxon>
        <taxon>Pseudomonadati</taxon>
        <taxon>Pseudomonadota</taxon>
        <taxon>Betaproteobacteria</taxon>
        <taxon>Nitrosomonadales</taxon>
        <taxon>Methylophilaceae</taxon>
        <taxon>Pseudomethylobacillus</taxon>
    </lineage>
</organism>
<evidence type="ECO:0000256" key="1">
    <source>
        <dbReference type="RuleBase" id="RU004003"/>
    </source>
</evidence>
<dbReference type="PANTHER" id="PTHR30332">
    <property type="entry name" value="PROBABLE GENERAL SECRETION PATHWAY PROTEIN D"/>
    <property type="match status" value="1"/>
</dbReference>
<dbReference type="InterPro" id="IPR001775">
    <property type="entry name" value="GspD/PilQ"/>
</dbReference>
<feature type="compositionally biased region" description="Low complexity" evidence="2">
    <location>
        <begin position="549"/>
        <end position="571"/>
    </location>
</feature>
<comment type="similarity">
    <text evidence="1">Belongs to the bacterial secretin family.</text>
</comment>
<dbReference type="PANTHER" id="PTHR30332:SF17">
    <property type="entry name" value="TYPE IV PILIATION SYSTEM PROTEIN DR_0774-RELATED"/>
    <property type="match status" value="1"/>
</dbReference>
<gene>
    <name evidence="5" type="ORF">ED236_09370</name>
</gene>
<dbReference type="InterPro" id="IPR004846">
    <property type="entry name" value="T2SS/T3SS_dom"/>
</dbReference>
<evidence type="ECO:0000313" key="6">
    <source>
        <dbReference type="Proteomes" id="UP000275137"/>
    </source>
</evidence>
<dbReference type="EMBL" id="RJVP01000005">
    <property type="protein sequence ID" value="ROH85399.1"/>
    <property type="molecule type" value="Genomic_DNA"/>
</dbReference>
<dbReference type="AlphaFoldDB" id="A0A3N0UXW2"/>
<feature type="compositionally biased region" description="Pro residues" evidence="2">
    <location>
        <begin position="572"/>
        <end position="581"/>
    </location>
</feature>
<feature type="region of interest" description="Disordered" evidence="2">
    <location>
        <begin position="215"/>
        <end position="238"/>
    </location>
</feature>
<protein>
    <submittedName>
        <fullName evidence="5">Type II and III secretion system protein family protein</fullName>
    </submittedName>
</protein>
<dbReference type="InterPro" id="IPR032789">
    <property type="entry name" value="T2SS-T3SS_pil_N"/>
</dbReference>
<keyword evidence="6" id="KW-1185">Reference proteome</keyword>
<dbReference type="GO" id="GO:0015627">
    <property type="term" value="C:type II protein secretion system complex"/>
    <property type="evidence" value="ECO:0007669"/>
    <property type="project" value="TreeGrafter"/>
</dbReference>
<evidence type="ECO:0000259" key="3">
    <source>
        <dbReference type="Pfam" id="PF00263"/>
    </source>
</evidence>